<dbReference type="PIRSF" id="PIRSF012508">
    <property type="entry name" value="YerC"/>
    <property type="match status" value="1"/>
</dbReference>
<evidence type="ECO:0000313" key="1">
    <source>
        <dbReference type="EMBL" id="MBC5715895.1"/>
    </source>
</evidence>
<protein>
    <submittedName>
        <fullName evidence="1">TrpR-like protein</fullName>
    </submittedName>
</protein>
<dbReference type="PANTHER" id="PTHR40080">
    <property type="entry name" value="LMO1763 PROTEIN"/>
    <property type="match status" value="1"/>
</dbReference>
<dbReference type="GO" id="GO:0043565">
    <property type="term" value="F:sequence-specific DNA binding"/>
    <property type="evidence" value="ECO:0007669"/>
    <property type="project" value="InterPro"/>
</dbReference>
<comment type="caution">
    <text evidence="1">The sequence shown here is derived from an EMBL/GenBank/DDBJ whole genome shotgun (WGS) entry which is preliminary data.</text>
</comment>
<dbReference type="PANTHER" id="PTHR40080:SF1">
    <property type="entry name" value="TRPR-LIKE PROTEIN YERC_YECD"/>
    <property type="match status" value="1"/>
</dbReference>
<organism evidence="1 2">
    <name type="scientific">Flintibacter faecis</name>
    <dbReference type="NCBI Taxonomy" id="2763047"/>
    <lineage>
        <taxon>Bacteria</taxon>
        <taxon>Bacillati</taxon>
        <taxon>Bacillota</taxon>
        <taxon>Clostridia</taxon>
        <taxon>Eubacteriales</taxon>
        <taxon>Flintibacter</taxon>
    </lineage>
</organism>
<reference evidence="1" key="1">
    <citation type="submission" date="2020-08" db="EMBL/GenBank/DDBJ databases">
        <title>Genome public.</title>
        <authorList>
            <person name="Liu C."/>
            <person name="Sun Q."/>
        </authorList>
    </citation>
    <scope>NUCLEOTIDE SEQUENCE</scope>
    <source>
        <strain evidence="1">BX5</strain>
    </source>
</reference>
<dbReference type="InterPro" id="IPR000831">
    <property type="entry name" value="Trp_repress"/>
</dbReference>
<evidence type="ECO:0000313" key="2">
    <source>
        <dbReference type="Proteomes" id="UP000602260"/>
    </source>
</evidence>
<dbReference type="InterPro" id="IPR010921">
    <property type="entry name" value="Trp_repressor/repl_initiator"/>
</dbReference>
<keyword evidence="2" id="KW-1185">Reference proteome</keyword>
<gene>
    <name evidence="1" type="ORF">H8S55_00875</name>
</gene>
<proteinExistence type="predicted"/>
<accession>A0A8J6J1V3</accession>
<dbReference type="Proteomes" id="UP000602260">
    <property type="component" value="Unassembled WGS sequence"/>
</dbReference>
<dbReference type="InterPro" id="IPR038116">
    <property type="entry name" value="TrpR-like_sf"/>
</dbReference>
<dbReference type="Gene3D" id="1.10.1270.10">
    <property type="entry name" value="TrpR-like"/>
    <property type="match status" value="1"/>
</dbReference>
<dbReference type="RefSeq" id="WP_147560472.1">
    <property type="nucleotide sequence ID" value="NZ_JACOPN010000001.1"/>
</dbReference>
<name>A0A8J6J1V3_9FIRM</name>
<sequence length="101" mass="11472">MSKFLDKPASDTLYRAIVLLQTEEECRNFLQDLCTVSELKAMEQRMEVAMLLDDGLIYSDILERTGASSATISRVNRCLHYGAEGYHTVIPRLKGEKEKES</sequence>
<dbReference type="EMBL" id="JACOPN010000001">
    <property type="protein sequence ID" value="MBC5715895.1"/>
    <property type="molecule type" value="Genomic_DNA"/>
</dbReference>
<dbReference type="NCBIfam" id="TIGR02531">
    <property type="entry name" value="yecD_yerC"/>
    <property type="match status" value="1"/>
</dbReference>
<dbReference type="AlphaFoldDB" id="A0A8J6J1V3"/>
<dbReference type="GO" id="GO:0003700">
    <property type="term" value="F:DNA-binding transcription factor activity"/>
    <property type="evidence" value="ECO:0007669"/>
    <property type="project" value="InterPro"/>
</dbReference>
<dbReference type="SUPFAM" id="SSF48295">
    <property type="entry name" value="TrpR-like"/>
    <property type="match status" value="1"/>
</dbReference>
<dbReference type="InterPro" id="IPR013368">
    <property type="entry name" value="YecD_YerC"/>
</dbReference>
<dbReference type="Pfam" id="PF01371">
    <property type="entry name" value="Trp_repressor"/>
    <property type="match status" value="1"/>
</dbReference>